<dbReference type="STRING" id="343013.SAMN04489707_101141"/>
<dbReference type="Proteomes" id="UP000183656">
    <property type="component" value="Unassembled WGS sequence"/>
</dbReference>
<accession>A0A1I7HL60</accession>
<dbReference type="EMBL" id="FPBX01000011">
    <property type="protein sequence ID" value="SFU61514.1"/>
    <property type="molecule type" value="Genomic_DNA"/>
</dbReference>
<evidence type="ECO:0000313" key="4">
    <source>
        <dbReference type="Proteomes" id="UP000183656"/>
    </source>
</evidence>
<dbReference type="AlphaFoldDB" id="A0A1I7HL60"/>
<keyword evidence="1" id="KW-1133">Transmembrane helix</keyword>
<feature type="transmembrane region" description="Helical" evidence="1">
    <location>
        <begin position="75"/>
        <end position="94"/>
    </location>
</feature>
<sequence>MRVKNQKDFLAGLLFMAVGLAFAWGATHYPIGRGAHMGPGYFPLVLGALLAFIGALVVFKAAVIQTEGGNKVGPWAWRPLLCILGANFTFGILLAGLPSVGIPSLGLVAAIYALTFIASLASGPLRFLEVFILASVLAVGSSLAFVELLQLQLPLWPAFVAG</sequence>
<dbReference type="RefSeq" id="WP_054255834.1">
    <property type="nucleotide sequence ID" value="NZ_CYIG01000010.1"/>
</dbReference>
<feature type="transmembrane region" description="Helical" evidence="1">
    <location>
        <begin position="100"/>
        <end position="120"/>
    </location>
</feature>
<gene>
    <name evidence="3" type="ORF">SAMN04489707_101141</name>
</gene>
<evidence type="ECO:0000259" key="2">
    <source>
        <dbReference type="Pfam" id="PF07331"/>
    </source>
</evidence>
<evidence type="ECO:0000313" key="3">
    <source>
        <dbReference type="EMBL" id="SFU61514.1"/>
    </source>
</evidence>
<dbReference type="OrthoDB" id="7029611at2"/>
<feature type="domain" description="DUF1468" evidence="2">
    <location>
        <begin position="10"/>
        <end position="154"/>
    </location>
</feature>
<feature type="transmembrane region" description="Helical" evidence="1">
    <location>
        <begin position="41"/>
        <end position="63"/>
    </location>
</feature>
<keyword evidence="4" id="KW-1185">Reference proteome</keyword>
<proteinExistence type="predicted"/>
<organism evidence="3 4">
    <name type="scientific">Paenacidovorax caeni</name>
    <dbReference type="NCBI Taxonomy" id="343013"/>
    <lineage>
        <taxon>Bacteria</taxon>
        <taxon>Pseudomonadati</taxon>
        <taxon>Pseudomonadota</taxon>
        <taxon>Betaproteobacteria</taxon>
        <taxon>Burkholderiales</taxon>
        <taxon>Comamonadaceae</taxon>
        <taxon>Paenacidovorax</taxon>
    </lineage>
</organism>
<keyword evidence="1" id="KW-0472">Membrane</keyword>
<protein>
    <submittedName>
        <fullName evidence="3">Tripartite tricarboxylate transporter TctB family protein</fullName>
    </submittedName>
</protein>
<keyword evidence="1" id="KW-0812">Transmembrane</keyword>
<dbReference type="Pfam" id="PF07331">
    <property type="entry name" value="TctB"/>
    <property type="match status" value="1"/>
</dbReference>
<feature type="transmembrane region" description="Helical" evidence="1">
    <location>
        <begin position="127"/>
        <end position="146"/>
    </location>
</feature>
<dbReference type="InterPro" id="IPR009936">
    <property type="entry name" value="DUF1468"/>
</dbReference>
<evidence type="ECO:0000256" key="1">
    <source>
        <dbReference type="SAM" id="Phobius"/>
    </source>
</evidence>
<reference evidence="3 4" key="1">
    <citation type="submission" date="2016-10" db="EMBL/GenBank/DDBJ databases">
        <authorList>
            <person name="de Groot N.N."/>
        </authorList>
    </citation>
    <scope>NUCLEOTIDE SEQUENCE [LARGE SCALE GENOMIC DNA]</scope>
    <source>
        <strain evidence="3 4">R-24608</strain>
    </source>
</reference>
<name>A0A1I7HL60_9BURK</name>